<dbReference type="InterPro" id="IPR056148">
    <property type="entry name" value="NQRA_2nd"/>
</dbReference>
<comment type="function">
    <text evidence="8">NQR complex catalyzes the reduction of ubiquinone-1 to ubiquinol by two successive reactions, coupled with the transport of Na(+) ions from the cytoplasm to the periplasm. NqrA to NqrE are probably involved in the second step, the conversion of ubisemiquinone to ubiquinol.</text>
</comment>
<organism evidence="12 13">
    <name type="scientific">Celerinatantimonas diazotrophica</name>
    <dbReference type="NCBI Taxonomy" id="412034"/>
    <lineage>
        <taxon>Bacteria</taxon>
        <taxon>Pseudomonadati</taxon>
        <taxon>Pseudomonadota</taxon>
        <taxon>Gammaproteobacteria</taxon>
        <taxon>Celerinatantimonadaceae</taxon>
        <taxon>Celerinatantimonas</taxon>
    </lineage>
</organism>
<dbReference type="NCBIfam" id="NF003759">
    <property type="entry name" value="PRK05352.1-2"/>
    <property type="match status" value="1"/>
</dbReference>
<evidence type="ECO:0000259" key="11">
    <source>
        <dbReference type="Pfam" id="PF24836"/>
    </source>
</evidence>
<evidence type="ECO:0000313" key="12">
    <source>
        <dbReference type="EMBL" id="TCK58668.1"/>
    </source>
</evidence>
<dbReference type="InterPro" id="IPR056147">
    <property type="entry name" value="NQRA_N"/>
</dbReference>
<sequence>MISIKKGLDVPITGAPKQQITDKVSCAHVAVLGEEYVGMRPTMKVKVGDKVIQGDVLFEDKKNPGVLFTAPASGEVVAINRGSRRVLQSVVIKKNDQPGKDFGAISMEQLGSLSRQQIVDKLVQSGQWSAFKSRPFSHIPAIDAKPAAIFVTAMDTNPLAADAKPIIERNEQAYTDGLLILSKLTEGEVFVCKGDYSLPSANANNLREETFVGPHPAGLAGTHIHFLKPVSLARRVWVINYQDVIAFGKLFTSGKIDAERVISLAGPEVKTPRLVITEVGAALDEICEGELKIDEGLLRIISGSVLCGTTAKGPHAYLGRYHQQVSVLKEGIEKEFLAWAVPGKNKFSLARVFSSHLNRAKKFAMTTTTGGSERAMVPIGLYERVMPLDILATMLLRDLLSGDTDSAQQLGCLELEEEDLALCSFVCPGKYEYGAVLRQCLTKIEAEG</sequence>
<dbReference type="OrthoDB" id="9774536at2"/>
<evidence type="ECO:0000256" key="7">
    <source>
        <dbReference type="ARBA" id="ARBA00023201"/>
    </source>
</evidence>
<dbReference type="NCBIfam" id="TIGR01936">
    <property type="entry name" value="nqrA"/>
    <property type="match status" value="1"/>
</dbReference>
<keyword evidence="2 8" id="KW-1278">Translocase</keyword>
<protein>
    <recommendedName>
        <fullName evidence="8">Na(+)-translocating NADH-quinone reductase subunit A</fullName>
        <shortName evidence="8">Na(+)-NQR subunit A</shortName>
        <shortName evidence="8">Na(+)-translocating NQR subunit A</shortName>
        <ecNumber evidence="8">7.2.1.1</ecNumber>
    </recommendedName>
    <alternativeName>
        <fullName evidence="8">NQR complex subunit A</fullName>
    </alternativeName>
    <alternativeName>
        <fullName evidence="8">NQR-1 subunit A</fullName>
    </alternativeName>
</protein>
<accession>A0A4R1K3K4</accession>
<dbReference type="InterPro" id="IPR008703">
    <property type="entry name" value="NqrA"/>
</dbReference>
<dbReference type="Pfam" id="PF11973">
    <property type="entry name" value="NQRA_SLBB"/>
    <property type="match status" value="1"/>
</dbReference>
<evidence type="ECO:0000256" key="5">
    <source>
        <dbReference type="ARBA" id="ARBA00023065"/>
    </source>
</evidence>
<dbReference type="EC" id="7.2.1.1" evidence="8"/>
<dbReference type="PANTHER" id="PTHR37839:SF1">
    <property type="entry name" value="NA(+)-TRANSLOCATING NADH-QUINONE REDUCTASE SUBUNIT A"/>
    <property type="match status" value="1"/>
</dbReference>
<evidence type="ECO:0000256" key="8">
    <source>
        <dbReference type="HAMAP-Rule" id="MF_00425"/>
    </source>
</evidence>
<evidence type="ECO:0000259" key="9">
    <source>
        <dbReference type="Pfam" id="PF05896"/>
    </source>
</evidence>
<dbReference type="GO" id="GO:0006814">
    <property type="term" value="P:sodium ion transport"/>
    <property type="evidence" value="ECO:0007669"/>
    <property type="project" value="UniProtKB-UniRule"/>
</dbReference>
<keyword evidence="3 8" id="KW-0520">NAD</keyword>
<keyword evidence="4 8" id="KW-0915">Sodium</keyword>
<dbReference type="Pfam" id="PF05896">
    <property type="entry name" value="NQRA_N"/>
    <property type="match status" value="1"/>
</dbReference>
<keyword evidence="5 8" id="KW-0406">Ion transport</keyword>
<evidence type="ECO:0000256" key="2">
    <source>
        <dbReference type="ARBA" id="ARBA00022967"/>
    </source>
</evidence>
<comment type="subunit">
    <text evidence="8">Composed of six subunits; NqrA, NqrB, NqrC, NqrD, NqrE and NqrF.</text>
</comment>
<evidence type="ECO:0000256" key="3">
    <source>
        <dbReference type="ARBA" id="ARBA00023027"/>
    </source>
</evidence>
<dbReference type="InterPro" id="IPR022615">
    <property type="entry name" value="NqrA_C_domain"/>
</dbReference>
<comment type="similarity">
    <text evidence="8">Belongs to the NqrA family.</text>
</comment>
<evidence type="ECO:0000313" key="13">
    <source>
        <dbReference type="Proteomes" id="UP000295565"/>
    </source>
</evidence>
<name>A0A4R1K3K4_9GAMM</name>
<feature type="domain" description="NqrA N-terminal barrel-sandwich hybrid" evidence="9">
    <location>
        <begin position="2"/>
        <end position="94"/>
    </location>
</feature>
<evidence type="ECO:0000256" key="6">
    <source>
        <dbReference type="ARBA" id="ARBA00023075"/>
    </source>
</evidence>
<keyword evidence="1 8" id="KW-0813">Transport</keyword>
<reference evidence="12 13" key="1">
    <citation type="submission" date="2019-03" db="EMBL/GenBank/DDBJ databases">
        <title>Genomic Encyclopedia of Type Strains, Phase IV (KMG-IV): sequencing the most valuable type-strain genomes for metagenomic binning, comparative biology and taxonomic classification.</title>
        <authorList>
            <person name="Goeker M."/>
        </authorList>
    </citation>
    <scope>NUCLEOTIDE SEQUENCE [LARGE SCALE GENOMIC DNA]</scope>
    <source>
        <strain evidence="12 13">DSM 18577</strain>
    </source>
</reference>
<evidence type="ECO:0000256" key="4">
    <source>
        <dbReference type="ARBA" id="ARBA00023053"/>
    </source>
</evidence>
<feature type="domain" description="Na(+)-translocating NADH-quinone reductase subunit A C-terminal" evidence="10">
    <location>
        <begin position="261"/>
        <end position="312"/>
    </location>
</feature>
<dbReference type="Proteomes" id="UP000295565">
    <property type="component" value="Unassembled WGS sequence"/>
</dbReference>
<comment type="caution">
    <text evidence="12">The sequence shown here is derived from an EMBL/GenBank/DDBJ whole genome shotgun (WGS) entry which is preliminary data.</text>
</comment>
<gene>
    <name evidence="8" type="primary">nqrA</name>
    <name evidence="12" type="ORF">EV690_0805</name>
</gene>
<dbReference type="HAMAP" id="MF_00425">
    <property type="entry name" value="NqrA"/>
    <property type="match status" value="1"/>
</dbReference>
<feature type="domain" description="NqrA second alpha/beta" evidence="11">
    <location>
        <begin position="113"/>
        <end position="256"/>
    </location>
</feature>
<dbReference type="RefSeq" id="WP_131911632.1">
    <property type="nucleotide sequence ID" value="NZ_OU594967.1"/>
</dbReference>
<dbReference type="Pfam" id="PF24836">
    <property type="entry name" value="NQRA_2nd"/>
    <property type="match status" value="1"/>
</dbReference>
<keyword evidence="6 8" id="KW-0830">Ubiquinone</keyword>
<keyword evidence="13" id="KW-1185">Reference proteome</keyword>
<dbReference type="EMBL" id="SMGD01000011">
    <property type="protein sequence ID" value="TCK58668.1"/>
    <property type="molecule type" value="Genomic_DNA"/>
</dbReference>
<keyword evidence="7 8" id="KW-0739">Sodium transport</keyword>
<evidence type="ECO:0000256" key="1">
    <source>
        <dbReference type="ARBA" id="ARBA00022448"/>
    </source>
</evidence>
<evidence type="ECO:0000259" key="10">
    <source>
        <dbReference type="Pfam" id="PF11973"/>
    </source>
</evidence>
<dbReference type="PANTHER" id="PTHR37839">
    <property type="entry name" value="NA(+)-TRANSLOCATING NADH-QUINONE REDUCTASE SUBUNIT A"/>
    <property type="match status" value="1"/>
</dbReference>
<dbReference type="AlphaFoldDB" id="A0A4R1K3K4"/>
<dbReference type="GO" id="GO:0016655">
    <property type="term" value="F:oxidoreductase activity, acting on NAD(P)H, quinone or similar compound as acceptor"/>
    <property type="evidence" value="ECO:0007669"/>
    <property type="project" value="UniProtKB-UniRule"/>
</dbReference>
<proteinExistence type="inferred from homology"/>
<comment type="catalytic activity">
    <reaction evidence="8">
        <text>a ubiquinone + n Na(+)(in) + NADH + H(+) = a ubiquinol + n Na(+)(out) + NAD(+)</text>
        <dbReference type="Rhea" id="RHEA:47748"/>
        <dbReference type="Rhea" id="RHEA-COMP:9565"/>
        <dbReference type="Rhea" id="RHEA-COMP:9566"/>
        <dbReference type="ChEBI" id="CHEBI:15378"/>
        <dbReference type="ChEBI" id="CHEBI:16389"/>
        <dbReference type="ChEBI" id="CHEBI:17976"/>
        <dbReference type="ChEBI" id="CHEBI:29101"/>
        <dbReference type="ChEBI" id="CHEBI:57540"/>
        <dbReference type="ChEBI" id="CHEBI:57945"/>
        <dbReference type="EC" id="7.2.1.1"/>
    </reaction>
</comment>